<dbReference type="InterPro" id="IPR015943">
    <property type="entry name" value="WD40/YVTN_repeat-like_dom_sf"/>
</dbReference>
<keyword evidence="1" id="KW-0732">Signal</keyword>
<dbReference type="OrthoDB" id="5290752at2"/>
<dbReference type="eggNOG" id="COG1520">
    <property type="taxonomic scope" value="Bacteria"/>
</dbReference>
<evidence type="ECO:0000313" key="3">
    <source>
        <dbReference type="EMBL" id="ACG77946.1"/>
    </source>
</evidence>
<dbReference type="PROSITE" id="PS51257">
    <property type="entry name" value="PROKAR_LIPOPROTEIN"/>
    <property type="match status" value="1"/>
</dbReference>
<dbReference type="PANTHER" id="PTHR34512">
    <property type="entry name" value="CELL SURFACE PROTEIN"/>
    <property type="match status" value="1"/>
</dbReference>
<dbReference type="SUPFAM" id="SSF50998">
    <property type="entry name" value="Quinoprotein alcohol dehydrogenase-like"/>
    <property type="match status" value="2"/>
</dbReference>
<dbReference type="Proteomes" id="UP000001868">
    <property type="component" value="Chromosome"/>
</dbReference>
<dbReference type="STRING" id="450851.PHZ_c1535"/>
<protein>
    <submittedName>
        <fullName evidence="3">PQQ enzyme repeat domain protein</fullName>
    </submittedName>
</protein>
<dbReference type="Pfam" id="PF13360">
    <property type="entry name" value="PQQ_2"/>
    <property type="match status" value="2"/>
</dbReference>
<gene>
    <name evidence="3" type="ordered locus">PHZ_c1535</name>
</gene>
<evidence type="ECO:0000313" key="4">
    <source>
        <dbReference type="Proteomes" id="UP000001868"/>
    </source>
</evidence>
<dbReference type="PANTHER" id="PTHR34512:SF30">
    <property type="entry name" value="OUTER MEMBRANE PROTEIN ASSEMBLY FACTOR BAMB"/>
    <property type="match status" value="1"/>
</dbReference>
<dbReference type="EMBL" id="CP000747">
    <property type="protein sequence ID" value="ACG77946.1"/>
    <property type="molecule type" value="Genomic_DNA"/>
</dbReference>
<feature type="chain" id="PRO_5002825189" evidence="1">
    <location>
        <begin position="22"/>
        <end position="463"/>
    </location>
</feature>
<organism evidence="3 4">
    <name type="scientific">Phenylobacterium zucineum (strain HLK1)</name>
    <dbReference type="NCBI Taxonomy" id="450851"/>
    <lineage>
        <taxon>Bacteria</taxon>
        <taxon>Pseudomonadati</taxon>
        <taxon>Pseudomonadota</taxon>
        <taxon>Alphaproteobacteria</taxon>
        <taxon>Caulobacterales</taxon>
        <taxon>Caulobacteraceae</taxon>
        <taxon>Phenylobacterium</taxon>
    </lineage>
</organism>
<dbReference type="RefSeq" id="WP_012522089.1">
    <property type="nucleotide sequence ID" value="NC_011144.1"/>
</dbReference>
<dbReference type="InterPro" id="IPR011047">
    <property type="entry name" value="Quinoprotein_ADH-like_sf"/>
</dbReference>
<feature type="signal peptide" evidence="1">
    <location>
        <begin position="1"/>
        <end position="21"/>
    </location>
</feature>
<dbReference type="KEGG" id="pzu:PHZ_c1535"/>
<dbReference type="Gene3D" id="2.130.10.10">
    <property type="entry name" value="YVTN repeat-like/Quinoprotein amine dehydrogenase"/>
    <property type="match status" value="1"/>
</dbReference>
<evidence type="ECO:0000256" key="1">
    <source>
        <dbReference type="SAM" id="SignalP"/>
    </source>
</evidence>
<evidence type="ECO:0000259" key="2">
    <source>
        <dbReference type="Pfam" id="PF13360"/>
    </source>
</evidence>
<dbReference type="InterPro" id="IPR018391">
    <property type="entry name" value="PQQ_b-propeller_rpt"/>
</dbReference>
<reference evidence="3 4" key="1">
    <citation type="journal article" date="2008" name="BMC Genomics">
        <title>Complete genome of Phenylobacterium zucineum - a novel facultative intracellular bacterium isolated from human erythroleukemia cell line K562.</title>
        <authorList>
            <person name="Luo Y."/>
            <person name="Xu X."/>
            <person name="Ding Z."/>
            <person name="Liu Z."/>
            <person name="Zhang B."/>
            <person name="Yan Z."/>
            <person name="Sun J."/>
            <person name="Hu S."/>
            <person name="Hu X."/>
        </authorList>
    </citation>
    <scope>NUCLEOTIDE SEQUENCE [LARGE SCALE GENOMIC DNA]</scope>
    <source>
        <strain evidence="3 4">HLK1</strain>
    </source>
</reference>
<feature type="domain" description="Pyrrolo-quinoline quinone repeat" evidence="2">
    <location>
        <begin position="134"/>
        <end position="372"/>
    </location>
</feature>
<feature type="domain" description="Pyrrolo-quinoline quinone repeat" evidence="2">
    <location>
        <begin position="397"/>
        <end position="462"/>
    </location>
</feature>
<dbReference type="InterPro" id="IPR002372">
    <property type="entry name" value="PQQ_rpt_dom"/>
</dbReference>
<dbReference type="HOGENOM" id="CLU_027480_3_0_5"/>
<sequence>MTSRRNTLLAVCLIAALGASGCSTLGRLNPFDRGDEGPQETAGEGQRISIVPADQRLEPAAALQGVEFSLPTPSTIAAWPLPGGTPEQSVDHVDAAPNLQIAWRRGFGEGSQRGRYIIAPPVAADGKVFVMDAEGRVSAHDARSGGQLWRTATNPGDNKRDKLGFGGGIAYADGKLYVTSGFRQVMQIDANTGAVGWRAKTSEPVHGAPTVAAGRVMAVALDNSLLTFETATGTPSWTYQALAESARILRASSPAVSGDTVVAAFGSGELVALRAANGNDLWNEALSRASRTSALSEIRDIPGRPVIYQGDVFAVSHSGVFAAIDLRTGQARWSLPVAGVTSPLPAGDVVYVVSKAGEVICASRETGQIYWIRDLNEGFKGKKKGGFLGIGGQRMGRPIWSGPMLTNNKLILAGQTGDLAVLNAKTGEVERRIDLGGPAMLSPIAMGDTIYVVTDEATLIALR</sequence>
<proteinExistence type="predicted"/>
<dbReference type="SMART" id="SM00564">
    <property type="entry name" value="PQQ"/>
    <property type="match status" value="7"/>
</dbReference>
<dbReference type="AlphaFoldDB" id="B4RAD9"/>
<keyword evidence="4" id="KW-1185">Reference proteome</keyword>
<name>B4RAD9_PHEZH</name>
<accession>B4RAD9</accession>